<keyword evidence="3" id="KW-1185">Reference proteome</keyword>
<dbReference type="PANTHER" id="PTHR40625:SF2">
    <property type="entry name" value="GTP-BINDING PROTEIN ESDC"/>
    <property type="match status" value="1"/>
</dbReference>
<feature type="compositionally biased region" description="Polar residues" evidence="1">
    <location>
        <begin position="373"/>
        <end position="390"/>
    </location>
</feature>
<feature type="compositionally biased region" description="Low complexity" evidence="1">
    <location>
        <begin position="278"/>
        <end position="290"/>
    </location>
</feature>
<protein>
    <submittedName>
        <fullName evidence="2">Uncharacterized protein</fullName>
    </submittedName>
</protein>
<dbReference type="InterPro" id="IPR014756">
    <property type="entry name" value="Ig_E-set"/>
</dbReference>
<proteinExistence type="predicted"/>
<feature type="region of interest" description="Disordered" evidence="1">
    <location>
        <begin position="373"/>
        <end position="418"/>
    </location>
</feature>
<dbReference type="Proteomes" id="UP001373714">
    <property type="component" value="Unassembled WGS sequence"/>
</dbReference>
<sequence>MAQYATHLAANLPNDKAIVVFSIRTPNDTATVHLVGSWDNFSAPLLMGRDFKPNAGTWKVCLGSSKYGVGASIDGLKMGGRYTYYFVINGHIQMPDPTVAERVVDPRSGTICSVLNVPFEVAAGQKVIAGSPELSTTESFARELSACQKRQSQRAYPFNLNQDDEYATLERPTAVSTRANAPRRPTVVIPNGAKPNQTSPISAVPSLTPSSGLNSAVSPTSVGTPYSGRLNLRSKRSFGFGFSRSNSVRELGEQVYSPPEAGKKRGFHLKTPSIPSISNLISSNSSKPRSGFPVISNPIPQDYDRSYYTGELSRSSSTASRRQAQCTGLGINMLSCQSSRSSLIEDEEQEILEAQDQAYNAVRSRKMASSISRPLSVASTTISDSPSLTQSEFSVESSPSPVDDTSSISSSPMQPYDSDIEIETDDEEESMIAAMMASKLQLNGKYAYSGLDAVRVDDLADMENWYRSAARKSRSSRNSRSTRFSDVSCATRFEESQDDSYPGQVSYVNQPWSSEAVSKSRRLSPSLQVHAPMPVRPEAEAVVAIESMEAQAEARLRSLIRSSWGRFDYVEIGSESVSEEYQDYLAELSYLRREVEDLRREKEYLCRRLSTTENHTYY</sequence>
<dbReference type="AlphaFoldDB" id="A0AAV9UP52"/>
<dbReference type="EMBL" id="JAVHNS010000008">
    <property type="protein sequence ID" value="KAK6346451.1"/>
    <property type="molecule type" value="Genomic_DNA"/>
</dbReference>
<reference evidence="2 3" key="1">
    <citation type="submission" date="2019-10" db="EMBL/GenBank/DDBJ databases">
        <authorList>
            <person name="Palmer J.M."/>
        </authorList>
    </citation>
    <scope>NUCLEOTIDE SEQUENCE [LARGE SCALE GENOMIC DNA]</scope>
    <source>
        <strain evidence="2 3">TWF730</strain>
    </source>
</reference>
<feature type="region of interest" description="Disordered" evidence="1">
    <location>
        <begin position="278"/>
        <end position="298"/>
    </location>
</feature>
<feature type="compositionally biased region" description="Low complexity" evidence="1">
    <location>
        <begin position="391"/>
        <end position="411"/>
    </location>
</feature>
<evidence type="ECO:0000256" key="1">
    <source>
        <dbReference type="SAM" id="MobiDB-lite"/>
    </source>
</evidence>
<dbReference type="Gene3D" id="2.60.40.10">
    <property type="entry name" value="Immunoglobulins"/>
    <property type="match status" value="1"/>
</dbReference>
<accession>A0AAV9UP52</accession>
<organism evidence="2 3">
    <name type="scientific">Orbilia blumenaviensis</name>
    <dbReference type="NCBI Taxonomy" id="1796055"/>
    <lineage>
        <taxon>Eukaryota</taxon>
        <taxon>Fungi</taxon>
        <taxon>Dikarya</taxon>
        <taxon>Ascomycota</taxon>
        <taxon>Pezizomycotina</taxon>
        <taxon>Orbiliomycetes</taxon>
        <taxon>Orbiliales</taxon>
        <taxon>Orbiliaceae</taxon>
        <taxon>Orbilia</taxon>
    </lineage>
</organism>
<name>A0AAV9UP52_9PEZI</name>
<evidence type="ECO:0000313" key="3">
    <source>
        <dbReference type="Proteomes" id="UP001373714"/>
    </source>
</evidence>
<comment type="caution">
    <text evidence="2">The sequence shown here is derived from an EMBL/GenBank/DDBJ whole genome shotgun (WGS) entry which is preliminary data.</text>
</comment>
<dbReference type="PANTHER" id="PTHR40625">
    <property type="entry name" value="GTP-BINDING PROTEIN ESDC-RELATED"/>
    <property type="match status" value="1"/>
</dbReference>
<dbReference type="InterPro" id="IPR013783">
    <property type="entry name" value="Ig-like_fold"/>
</dbReference>
<dbReference type="SUPFAM" id="SSF81296">
    <property type="entry name" value="E set domains"/>
    <property type="match status" value="1"/>
</dbReference>
<evidence type="ECO:0000313" key="2">
    <source>
        <dbReference type="EMBL" id="KAK6346451.1"/>
    </source>
</evidence>
<gene>
    <name evidence="2" type="ORF">TWF730_010772</name>
</gene>